<dbReference type="CDD" id="cd21809">
    <property type="entry name" value="ABC-2_lan_permease-like"/>
    <property type="match status" value="1"/>
</dbReference>
<evidence type="ECO:0000256" key="1">
    <source>
        <dbReference type="SAM" id="Phobius"/>
    </source>
</evidence>
<evidence type="ECO:0008006" key="4">
    <source>
        <dbReference type="Google" id="ProtNLM"/>
    </source>
</evidence>
<keyword evidence="1" id="KW-0472">Membrane</keyword>
<dbReference type="AlphaFoldDB" id="A0A0G3H6M8"/>
<feature type="transmembrane region" description="Helical" evidence="1">
    <location>
        <begin position="56"/>
        <end position="75"/>
    </location>
</feature>
<sequence>MKHALAAELLKLKRSSTWLVAVILPVLAVLTGSMNYHSNTEVLTSGWQSLASQVVLFYGLFFYSVGVSLLVAVAWRAETTSWNLTATSVSMRRLLVAKTLAVVPLLATMQAIMFAGIVAAGLLLQVPGTVSPSLAVVAVLGVLCAIPLVVLQSVISALIPSFAASAALGFVGVFIALGISSSQSVSALAWVVPQALITRAVSLGSTAISTAGGLSDVVPLTGAAIAVTVVLTLVGSWLMQRRLFR</sequence>
<dbReference type="Pfam" id="PF12730">
    <property type="entry name" value="ABC2_membrane_4"/>
    <property type="match status" value="1"/>
</dbReference>
<protein>
    <recommendedName>
        <fullName evidence="4">ABC-2 family transporter protein</fullName>
    </recommendedName>
</protein>
<feature type="transmembrane region" description="Helical" evidence="1">
    <location>
        <begin position="217"/>
        <end position="239"/>
    </location>
</feature>
<name>A0A0G3H6M8_9CORY</name>
<reference evidence="3" key="2">
    <citation type="submission" date="2015-05" db="EMBL/GenBank/DDBJ databases">
        <title>Complete genome sequence of Corynebacterium testudinoris DSM 44614, recovered from necrotic lesions in the mouth of a tortoise.</title>
        <authorList>
            <person name="Ruckert C."/>
            <person name="Albersmeier A."/>
            <person name="Winkler A."/>
            <person name="Tauch A."/>
        </authorList>
    </citation>
    <scope>NUCLEOTIDE SEQUENCE [LARGE SCALE GENOMIC DNA]</scope>
    <source>
        <strain evidence="3">DSM 44614</strain>
    </source>
</reference>
<evidence type="ECO:0000313" key="3">
    <source>
        <dbReference type="Proteomes" id="UP000035540"/>
    </source>
</evidence>
<feature type="transmembrane region" description="Helical" evidence="1">
    <location>
        <begin position="95"/>
        <end position="124"/>
    </location>
</feature>
<feature type="transmembrane region" description="Helical" evidence="1">
    <location>
        <begin position="18"/>
        <end position="36"/>
    </location>
</feature>
<organism evidence="2 3">
    <name type="scientific">Corynebacterium testudinoris</name>
    <dbReference type="NCBI Taxonomy" id="136857"/>
    <lineage>
        <taxon>Bacteria</taxon>
        <taxon>Bacillati</taxon>
        <taxon>Actinomycetota</taxon>
        <taxon>Actinomycetes</taxon>
        <taxon>Mycobacteriales</taxon>
        <taxon>Corynebacteriaceae</taxon>
        <taxon>Corynebacterium</taxon>
    </lineage>
</organism>
<dbReference type="Proteomes" id="UP000035540">
    <property type="component" value="Chromosome"/>
</dbReference>
<reference evidence="2 3" key="1">
    <citation type="journal article" date="2015" name="Genome Announc.">
        <title>Complete Genome Sequence of the Type Strain Corynebacterium testudinoris DSM 44614, Recovered from Necrotic Lesions in the Mouth of a Tortoise.</title>
        <authorList>
            <person name="Ruckert C."/>
            <person name="Kriete M."/>
            <person name="Jaenicke S."/>
            <person name="Winkler A."/>
            <person name="Tauch A."/>
        </authorList>
    </citation>
    <scope>NUCLEOTIDE SEQUENCE [LARGE SCALE GENOMIC DNA]</scope>
    <source>
        <strain evidence="2 3">DSM 44614</strain>
    </source>
</reference>
<dbReference type="STRING" id="136857.CTEST_08130"/>
<feature type="transmembrane region" description="Helical" evidence="1">
    <location>
        <begin position="130"/>
        <end position="151"/>
    </location>
</feature>
<dbReference type="EMBL" id="CP011545">
    <property type="protein sequence ID" value="AKK09056.1"/>
    <property type="molecule type" value="Genomic_DNA"/>
</dbReference>
<dbReference type="RefSeq" id="WP_047253308.1">
    <property type="nucleotide sequence ID" value="NZ_CP011545.1"/>
</dbReference>
<dbReference type="KEGG" id="cted:CTEST_08130"/>
<proteinExistence type="predicted"/>
<keyword evidence="1" id="KW-0812">Transmembrane</keyword>
<feature type="transmembrane region" description="Helical" evidence="1">
    <location>
        <begin position="158"/>
        <end position="179"/>
    </location>
</feature>
<dbReference type="OrthoDB" id="9781996at2"/>
<keyword evidence="3" id="KW-1185">Reference proteome</keyword>
<gene>
    <name evidence="2" type="ORF">CTEST_08130</name>
</gene>
<keyword evidence="1" id="KW-1133">Transmembrane helix</keyword>
<accession>A0A0G3H6M8</accession>
<evidence type="ECO:0000313" key="2">
    <source>
        <dbReference type="EMBL" id="AKK09056.1"/>
    </source>
</evidence>
<dbReference type="PATRIC" id="fig|136857.5.peg.1616"/>